<dbReference type="EMBL" id="CAJVCH010002947">
    <property type="protein sequence ID" value="CAG7646574.1"/>
    <property type="molecule type" value="Genomic_DNA"/>
</dbReference>
<feature type="non-terminal residue" evidence="2">
    <location>
        <position position="1"/>
    </location>
</feature>
<comment type="caution">
    <text evidence="2">The sequence shown here is derived from an EMBL/GenBank/DDBJ whole genome shotgun (WGS) entry which is preliminary data.</text>
</comment>
<accession>A0A8J2JBD0</accession>
<evidence type="ECO:0000313" key="3">
    <source>
        <dbReference type="Proteomes" id="UP000708208"/>
    </source>
</evidence>
<protein>
    <submittedName>
        <fullName evidence="2">Uncharacterized protein</fullName>
    </submittedName>
</protein>
<dbReference type="Proteomes" id="UP000708208">
    <property type="component" value="Unassembled WGS sequence"/>
</dbReference>
<reference evidence="2" key="1">
    <citation type="submission" date="2021-06" db="EMBL/GenBank/DDBJ databases">
        <authorList>
            <person name="Hodson N. C."/>
            <person name="Mongue J. A."/>
            <person name="Jaron S. K."/>
        </authorList>
    </citation>
    <scope>NUCLEOTIDE SEQUENCE</scope>
</reference>
<feature type="region of interest" description="Disordered" evidence="1">
    <location>
        <begin position="41"/>
        <end position="96"/>
    </location>
</feature>
<gene>
    <name evidence="2" type="ORF">AFUS01_LOCUS586</name>
</gene>
<sequence>CRSPKHSDSIHSNCYEEQFRINYRQHSTDERLKDEIRKTRKEFEERSTFGKPIEASASGADKNTQERDDAIAPTSGRPVPNRSPSPQKLSKIERTNTRRNPTIKIKVIVEYRQVFLFICSPSKEDTFRGTSLEDISRAVPGNNSLTVETVNYLKLPLERLKLILPFRKEFHEAPTHVCGMTREVFTFRGGFPKRGVIPEIGVSYRVGNLHIYLLARVYGAHGKCFALGFLPAEKSVKTLFRPPSQYKHSGTTWSFRFIVTVPKQTTKRKEIYERDLCARGSYKMNDTTNYSHNR</sequence>
<organism evidence="2 3">
    <name type="scientific">Allacma fusca</name>
    <dbReference type="NCBI Taxonomy" id="39272"/>
    <lineage>
        <taxon>Eukaryota</taxon>
        <taxon>Metazoa</taxon>
        <taxon>Ecdysozoa</taxon>
        <taxon>Arthropoda</taxon>
        <taxon>Hexapoda</taxon>
        <taxon>Collembola</taxon>
        <taxon>Symphypleona</taxon>
        <taxon>Sminthuridae</taxon>
        <taxon>Allacma</taxon>
    </lineage>
</organism>
<dbReference type="AlphaFoldDB" id="A0A8J2JBD0"/>
<proteinExistence type="predicted"/>
<keyword evidence="3" id="KW-1185">Reference proteome</keyword>
<name>A0A8J2JBD0_9HEXA</name>
<evidence type="ECO:0000313" key="2">
    <source>
        <dbReference type="EMBL" id="CAG7646574.1"/>
    </source>
</evidence>
<evidence type="ECO:0000256" key="1">
    <source>
        <dbReference type="SAM" id="MobiDB-lite"/>
    </source>
</evidence>